<keyword evidence="4" id="KW-0833">Ubl conjugation pathway</keyword>
<dbReference type="OrthoDB" id="26413at2759"/>
<proteinExistence type="inferred from homology"/>
<dbReference type="GO" id="GO:0000422">
    <property type="term" value="P:autophagy of mitochondrion"/>
    <property type="evidence" value="ECO:0007669"/>
    <property type="project" value="TreeGrafter"/>
</dbReference>
<dbReference type="VEuPathDB" id="AmoebaDB:EDI_059400"/>
<protein>
    <recommendedName>
        <fullName evidence="2">Ubiquitin-like-conjugating enzyme ATG10</fullName>
    </recommendedName>
    <alternativeName>
        <fullName evidence="6">Autophagy-related protein 10</fullName>
    </alternativeName>
</protein>
<dbReference type="RefSeq" id="XP_001737151.1">
    <property type="nucleotide sequence ID" value="XM_001737099.1"/>
</dbReference>
<evidence type="ECO:0000256" key="2">
    <source>
        <dbReference type="ARBA" id="ARBA00021099"/>
    </source>
</evidence>
<dbReference type="PANTHER" id="PTHR14957:SF1">
    <property type="entry name" value="UBIQUITIN-LIKE-CONJUGATING ENZYME ATG10"/>
    <property type="match status" value="1"/>
</dbReference>
<keyword evidence="5" id="KW-0072">Autophagy</keyword>
<evidence type="ECO:0000256" key="6">
    <source>
        <dbReference type="ARBA" id="ARBA00029833"/>
    </source>
</evidence>
<dbReference type="GO" id="GO:0032446">
    <property type="term" value="P:protein modification by small protein conjugation"/>
    <property type="evidence" value="ECO:0007669"/>
    <property type="project" value="TreeGrafter"/>
</dbReference>
<name>B0EFW5_ENTDS</name>
<dbReference type="GeneID" id="5882170"/>
<evidence type="ECO:0000313" key="7">
    <source>
        <dbReference type="EMBL" id="EDR26571.1"/>
    </source>
</evidence>
<evidence type="ECO:0000256" key="1">
    <source>
        <dbReference type="ARBA" id="ARBA00005696"/>
    </source>
</evidence>
<comment type="similarity">
    <text evidence="1">Belongs to the ATG10 family.</text>
</comment>
<dbReference type="PANTHER" id="PTHR14957">
    <property type="entry name" value="UBIQUITIN-LIKE-CONJUGATING ENZYME ATG10"/>
    <property type="match status" value="1"/>
</dbReference>
<accession>B0EFW5</accession>
<dbReference type="EMBL" id="DS549128">
    <property type="protein sequence ID" value="EDR26571.1"/>
    <property type="molecule type" value="Genomic_DNA"/>
</dbReference>
<dbReference type="InterPro" id="IPR007135">
    <property type="entry name" value="Atg3/Atg10"/>
</dbReference>
<dbReference type="GO" id="GO:0005829">
    <property type="term" value="C:cytosol"/>
    <property type="evidence" value="ECO:0007669"/>
    <property type="project" value="TreeGrafter"/>
</dbReference>
<dbReference type="Gene3D" id="3.30.1460.50">
    <property type="match status" value="1"/>
</dbReference>
<organism evidence="8">
    <name type="scientific">Entamoeba dispar (strain ATCC PRA-260 / SAW760)</name>
    <dbReference type="NCBI Taxonomy" id="370354"/>
    <lineage>
        <taxon>Eukaryota</taxon>
        <taxon>Amoebozoa</taxon>
        <taxon>Evosea</taxon>
        <taxon>Archamoebae</taxon>
        <taxon>Mastigamoebida</taxon>
        <taxon>Entamoebidae</taxon>
        <taxon>Entamoeba</taxon>
    </lineage>
</organism>
<evidence type="ECO:0000256" key="5">
    <source>
        <dbReference type="ARBA" id="ARBA00023006"/>
    </source>
</evidence>
<evidence type="ECO:0000313" key="8">
    <source>
        <dbReference type="Proteomes" id="UP000008076"/>
    </source>
</evidence>
<dbReference type="eggNOG" id="ENOG502R977">
    <property type="taxonomic scope" value="Eukaryota"/>
</dbReference>
<reference evidence="8" key="1">
    <citation type="submission" date="2007-12" db="EMBL/GenBank/DDBJ databases">
        <title>Annotation of Entamoeba dispar SAW760.</title>
        <authorList>
            <person name="Lorenzi H."/>
            <person name="Inman J."/>
            <person name="Schobel S."/>
            <person name="Amedeo P."/>
            <person name="Caler E."/>
        </authorList>
    </citation>
    <scope>NUCLEOTIDE SEQUENCE [LARGE SCALE GENOMIC DNA]</scope>
    <source>
        <strain evidence="8">ATCC PRA-260 / SAW760</strain>
    </source>
</reference>
<dbReference type="Proteomes" id="UP000008076">
    <property type="component" value="Unassembled WGS sequence"/>
</dbReference>
<keyword evidence="3" id="KW-0808">Transferase</keyword>
<dbReference type="GO" id="GO:0000045">
    <property type="term" value="P:autophagosome assembly"/>
    <property type="evidence" value="ECO:0007669"/>
    <property type="project" value="TreeGrafter"/>
</dbReference>
<dbReference type="AlphaFoldDB" id="B0EFW5"/>
<dbReference type="KEGG" id="edi:EDI_059400"/>
<sequence>MNFNKKEFNFQAKKIVNCLNKLGKYQWKWDTRGFIIHDCELGELLQFNNNHLNEEIYEEKDDTICQVQQKRYYFIHHILYNTSYQVPQFGVSLFDNKENKYITQLEQATTLLSQLSGIEKYNSNDPLNLFITMNEHPLIEDYYMFFIHPCGTSSSLLPIIESSLSDYLICYLSSYGPYLCCFENWLSVQHKLITENQN</sequence>
<gene>
    <name evidence="7" type="ORF">EDI_059400</name>
</gene>
<dbReference type="Pfam" id="PF03987">
    <property type="entry name" value="Autophagy_act_C"/>
    <property type="match status" value="1"/>
</dbReference>
<evidence type="ECO:0000256" key="3">
    <source>
        <dbReference type="ARBA" id="ARBA00022679"/>
    </source>
</evidence>
<dbReference type="OMA" id="YIFHESE"/>
<dbReference type="GO" id="GO:0061651">
    <property type="term" value="F:Atg12 conjugating enzyme activity"/>
    <property type="evidence" value="ECO:0007669"/>
    <property type="project" value="TreeGrafter"/>
</dbReference>
<evidence type="ECO:0000256" key="4">
    <source>
        <dbReference type="ARBA" id="ARBA00022786"/>
    </source>
</evidence>
<keyword evidence="8" id="KW-1185">Reference proteome</keyword>